<feature type="compositionally biased region" description="Polar residues" evidence="1">
    <location>
        <begin position="73"/>
        <end position="82"/>
    </location>
</feature>
<dbReference type="AlphaFoldDB" id="A0A6V7SIQ1"/>
<protein>
    <submittedName>
        <fullName evidence="2">Uncharacterized protein</fullName>
    </submittedName>
</protein>
<dbReference type="Proteomes" id="UP000515697">
    <property type="component" value="Chromosome PVSEL_05"/>
</dbReference>
<evidence type="ECO:0000256" key="1">
    <source>
        <dbReference type="SAM" id="MobiDB-lite"/>
    </source>
</evidence>
<name>A0A6V7SIQ1_PLAVN</name>
<dbReference type="VEuPathDB" id="PlasmoDB:YYG_03125"/>
<evidence type="ECO:0000313" key="3">
    <source>
        <dbReference type="Proteomes" id="UP000515697"/>
    </source>
</evidence>
<reference evidence="2 3" key="1">
    <citation type="submission" date="2020-08" db="EMBL/GenBank/DDBJ databases">
        <authorList>
            <person name="Ramaprasad A."/>
        </authorList>
    </citation>
    <scope>NUCLEOTIDE SEQUENCE [LARGE SCALE GENOMIC DNA]</scope>
</reference>
<feature type="region of interest" description="Disordered" evidence="1">
    <location>
        <begin position="70"/>
        <end position="92"/>
    </location>
</feature>
<dbReference type="VEuPathDB" id="PlasmoDB:PVLDE_1306030"/>
<gene>
    <name evidence="2" type="ORF">PVSEL_0501520</name>
</gene>
<dbReference type="VEuPathDB" id="PlasmoDB:PVBDA_1305790"/>
<dbReference type="VEuPathDB" id="PlasmoDB:PVPCR_0501530"/>
<proteinExistence type="predicted"/>
<dbReference type="VEuPathDB" id="PlasmoDB:PVVCY_1305570"/>
<dbReference type="VEuPathDB" id="PlasmoDB:PVSEL_0501520"/>
<dbReference type="EMBL" id="LR865426">
    <property type="protein sequence ID" value="CAD2098910.1"/>
    <property type="molecule type" value="Genomic_DNA"/>
</dbReference>
<accession>A0A6V7SIQ1</accession>
<evidence type="ECO:0000313" key="2">
    <source>
        <dbReference type="EMBL" id="CAD2098910.1"/>
    </source>
</evidence>
<feature type="region of interest" description="Disordered" evidence="1">
    <location>
        <begin position="105"/>
        <end position="130"/>
    </location>
</feature>
<organism evidence="2 3">
    <name type="scientific">Plasmodium vinckei</name>
    <dbReference type="NCBI Taxonomy" id="5860"/>
    <lineage>
        <taxon>Eukaryota</taxon>
        <taxon>Sar</taxon>
        <taxon>Alveolata</taxon>
        <taxon>Apicomplexa</taxon>
        <taxon>Aconoidasida</taxon>
        <taxon>Haemosporida</taxon>
        <taxon>Plasmodiidae</taxon>
        <taxon>Plasmodium</taxon>
        <taxon>Plasmodium (Vinckeia)</taxon>
    </lineage>
</organism>
<sequence length="271" mass="30802">MELLNVKNEDNMGLRTMRYSTAQYEATSDMSSNIDSSFFSGGEIPNELQSSFDDISDYILVDESDLKRDRLENTGSESNDTVATKDGTGKRGTHAQILKELKGSSFSEASKASSDRTNNNDGKKNGACRTLGTEGRKRMLKLLRKAYKYNDECKIIMKNKNPPLSISYLPYFNLSMLWQLAEDFGVYNEALKIHRECIKKRTTNVRFKGNKNPGNYNMQEIVKSPKVPKNEYMSDYLSSNVETQGGEFYDSMNTTLQDDVQGKRKRKKNAF</sequence>